<evidence type="ECO:0000313" key="1">
    <source>
        <dbReference type="EMBL" id="JAE15936.1"/>
    </source>
</evidence>
<protein>
    <submittedName>
        <fullName evidence="1">Uncharacterized protein</fullName>
    </submittedName>
</protein>
<name>A0A0A9G063_ARUDO</name>
<proteinExistence type="predicted"/>
<sequence>MEVLVVQEKYCGSSLDGVWKLPTGFILAVRIR</sequence>
<reference evidence="1" key="2">
    <citation type="journal article" date="2015" name="Data Brief">
        <title>Shoot transcriptome of the giant reed, Arundo donax.</title>
        <authorList>
            <person name="Barrero R.A."/>
            <person name="Guerrero F.D."/>
            <person name="Moolhuijzen P."/>
            <person name="Goolsby J.A."/>
            <person name="Tidwell J."/>
            <person name="Bellgard S.E."/>
            <person name="Bellgard M.I."/>
        </authorList>
    </citation>
    <scope>NUCLEOTIDE SEQUENCE</scope>
    <source>
        <tissue evidence="1">Shoot tissue taken approximately 20 cm above the soil surface</tissue>
    </source>
</reference>
<accession>A0A0A9G063</accession>
<organism evidence="1">
    <name type="scientific">Arundo donax</name>
    <name type="common">Giant reed</name>
    <name type="synonym">Donax arundinaceus</name>
    <dbReference type="NCBI Taxonomy" id="35708"/>
    <lineage>
        <taxon>Eukaryota</taxon>
        <taxon>Viridiplantae</taxon>
        <taxon>Streptophyta</taxon>
        <taxon>Embryophyta</taxon>
        <taxon>Tracheophyta</taxon>
        <taxon>Spermatophyta</taxon>
        <taxon>Magnoliopsida</taxon>
        <taxon>Liliopsida</taxon>
        <taxon>Poales</taxon>
        <taxon>Poaceae</taxon>
        <taxon>PACMAD clade</taxon>
        <taxon>Arundinoideae</taxon>
        <taxon>Arundineae</taxon>
        <taxon>Arundo</taxon>
    </lineage>
</organism>
<dbReference type="AlphaFoldDB" id="A0A0A9G063"/>
<dbReference type="EMBL" id="GBRH01181960">
    <property type="protein sequence ID" value="JAE15936.1"/>
    <property type="molecule type" value="Transcribed_RNA"/>
</dbReference>
<reference evidence="1" key="1">
    <citation type="submission" date="2014-09" db="EMBL/GenBank/DDBJ databases">
        <authorList>
            <person name="Magalhaes I.L.F."/>
            <person name="Oliveira U."/>
            <person name="Santos F.R."/>
            <person name="Vidigal T.H.D.A."/>
            <person name="Brescovit A.D."/>
            <person name="Santos A.J."/>
        </authorList>
    </citation>
    <scope>NUCLEOTIDE SEQUENCE</scope>
    <source>
        <tissue evidence="1">Shoot tissue taken approximately 20 cm above the soil surface</tissue>
    </source>
</reference>